<dbReference type="Pfam" id="PF09186">
    <property type="entry name" value="DUF1949"/>
    <property type="match status" value="1"/>
</dbReference>
<comment type="caution">
    <text evidence="4">The sequence shown here is derived from an EMBL/GenBank/DDBJ whole genome shotgun (WGS) entry which is preliminary data.</text>
</comment>
<dbReference type="InterPro" id="IPR023582">
    <property type="entry name" value="Impact"/>
</dbReference>
<dbReference type="SUPFAM" id="SSF54980">
    <property type="entry name" value="EF-G C-terminal domain-like"/>
    <property type="match status" value="1"/>
</dbReference>
<dbReference type="GO" id="GO:0006446">
    <property type="term" value="P:regulation of translational initiation"/>
    <property type="evidence" value="ECO:0007669"/>
    <property type="project" value="TreeGrafter"/>
</dbReference>
<gene>
    <name evidence="4" type="ORF">FC69_GL001313</name>
</gene>
<dbReference type="InterPro" id="IPR001498">
    <property type="entry name" value="Impact_N"/>
</dbReference>
<dbReference type="Pfam" id="PF01205">
    <property type="entry name" value="Impact_N"/>
    <property type="match status" value="1"/>
</dbReference>
<dbReference type="InterPro" id="IPR020568">
    <property type="entry name" value="Ribosomal_Su5_D2-typ_SF"/>
</dbReference>
<dbReference type="InterPro" id="IPR035647">
    <property type="entry name" value="EFG_III/V"/>
</dbReference>
<dbReference type="EMBL" id="AZEX01000037">
    <property type="protein sequence ID" value="KRL60449.1"/>
    <property type="molecule type" value="Genomic_DNA"/>
</dbReference>
<evidence type="ECO:0000313" key="4">
    <source>
        <dbReference type="EMBL" id="KRL60449.1"/>
    </source>
</evidence>
<dbReference type="NCBIfam" id="TIGR00257">
    <property type="entry name" value="IMPACT_YIGZ"/>
    <property type="match status" value="1"/>
</dbReference>
<dbReference type="OrthoDB" id="9813771at2"/>
<organism evidence="4 5">
    <name type="scientific">Latilactobacillus fuchuensis DSM 14340 = JCM 11249</name>
    <dbReference type="NCBI Taxonomy" id="1423747"/>
    <lineage>
        <taxon>Bacteria</taxon>
        <taxon>Bacillati</taxon>
        <taxon>Bacillota</taxon>
        <taxon>Bacilli</taxon>
        <taxon>Lactobacillales</taxon>
        <taxon>Lactobacillaceae</taxon>
        <taxon>Latilactobacillus</taxon>
    </lineage>
</organism>
<dbReference type="GO" id="GO:0005737">
    <property type="term" value="C:cytoplasm"/>
    <property type="evidence" value="ECO:0007669"/>
    <property type="project" value="TreeGrafter"/>
</dbReference>
<comment type="similarity">
    <text evidence="1">Belongs to the IMPACT family.</text>
</comment>
<dbReference type="InterPro" id="IPR020569">
    <property type="entry name" value="UPF0029_Impact_CS"/>
</dbReference>
<reference evidence="4 5" key="1">
    <citation type="journal article" date="2015" name="Genome Announc.">
        <title>Expanding the biotechnology potential of lactobacilli through comparative genomics of 213 strains and associated genera.</title>
        <authorList>
            <person name="Sun Z."/>
            <person name="Harris H.M."/>
            <person name="McCann A."/>
            <person name="Guo C."/>
            <person name="Argimon S."/>
            <person name="Zhang W."/>
            <person name="Yang X."/>
            <person name="Jeffery I.B."/>
            <person name="Cooney J.C."/>
            <person name="Kagawa T.F."/>
            <person name="Liu W."/>
            <person name="Song Y."/>
            <person name="Salvetti E."/>
            <person name="Wrobel A."/>
            <person name="Rasinkangas P."/>
            <person name="Parkhill J."/>
            <person name="Rea M.C."/>
            <person name="O'Sullivan O."/>
            <person name="Ritari J."/>
            <person name="Douillard F.P."/>
            <person name="Paul Ross R."/>
            <person name="Yang R."/>
            <person name="Briner A.E."/>
            <person name="Felis G.E."/>
            <person name="de Vos W.M."/>
            <person name="Barrangou R."/>
            <person name="Klaenhammer T.R."/>
            <person name="Caufield P.W."/>
            <person name="Cui Y."/>
            <person name="Zhang H."/>
            <person name="O'Toole P.W."/>
        </authorList>
    </citation>
    <scope>NUCLEOTIDE SEQUENCE [LARGE SCALE GENOMIC DNA]</scope>
    <source>
        <strain evidence="4 5">DSM 14340</strain>
    </source>
</reference>
<name>A0A0R1RUB0_9LACO</name>
<sequence length="219" mass="24309">METYFTVKTDGQFELIVKKSRFICQVARVTDENSAQAFIEQVRKSHPKANHNCFAYQLGQQPPIQKQSDDGEPSGTAGVPMLEVLRQMQLTNLVVVVTRYFGGIKLGTGGLIRAYSHATSSALTEIGLVQGVAQTACLVTLDYSQFDALQNWLAQVQLNATDIQYAADIQLTVWLDTTKLDWFKAAITEQLNGRLTFVEGPEQFNEVPISPQDLHALTK</sequence>
<dbReference type="PANTHER" id="PTHR16301">
    <property type="entry name" value="IMPACT-RELATED"/>
    <property type="match status" value="1"/>
</dbReference>
<dbReference type="Gene3D" id="3.30.70.240">
    <property type="match status" value="1"/>
</dbReference>
<dbReference type="STRING" id="1423747.FC69_GL001313"/>
<dbReference type="eggNOG" id="COG1739">
    <property type="taxonomic scope" value="Bacteria"/>
</dbReference>
<evidence type="ECO:0000256" key="1">
    <source>
        <dbReference type="ARBA" id="ARBA00007665"/>
    </source>
</evidence>
<accession>A0A0R1RUB0</accession>
<dbReference type="PANTHER" id="PTHR16301:SF20">
    <property type="entry name" value="IMPACT FAMILY MEMBER YIGZ"/>
    <property type="match status" value="1"/>
</dbReference>
<proteinExistence type="inferred from homology"/>
<evidence type="ECO:0008006" key="6">
    <source>
        <dbReference type="Google" id="ProtNLM"/>
    </source>
</evidence>
<dbReference type="RefSeq" id="WP_025084004.1">
    <property type="nucleotide sequence ID" value="NZ_AZEX01000037.1"/>
</dbReference>
<dbReference type="SUPFAM" id="SSF54211">
    <property type="entry name" value="Ribosomal protein S5 domain 2-like"/>
    <property type="match status" value="1"/>
</dbReference>
<evidence type="ECO:0000259" key="2">
    <source>
        <dbReference type="Pfam" id="PF01205"/>
    </source>
</evidence>
<dbReference type="Proteomes" id="UP000051264">
    <property type="component" value="Unassembled WGS sequence"/>
</dbReference>
<evidence type="ECO:0000313" key="5">
    <source>
        <dbReference type="Proteomes" id="UP000051264"/>
    </source>
</evidence>
<dbReference type="PATRIC" id="fig|1423747.3.peg.1339"/>
<evidence type="ECO:0000259" key="3">
    <source>
        <dbReference type="Pfam" id="PF09186"/>
    </source>
</evidence>
<dbReference type="Gene3D" id="3.30.230.30">
    <property type="entry name" value="Impact, N-terminal domain"/>
    <property type="match status" value="1"/>
</dbReference>
<feature type="domain" description="Impact N-terminal" evidence="2">
    <location>
        <begin position="18"/>
        <end position="123"/>
    </location>
</feature>
<dbReference type="InterPro" id="IPR015796">
    <property type="entry name" value="Impact_YigZ-like"/>
</dbReference>
<dbReference type="AlphaFoldDB" id="A0A0R1RUB0"/>
<dbReference type="InterPro" id="IPR015269">
    <property type="entry name" value="UPF0029_Impact_C"/>
</dbReference>
<protein>
    <recommendedName>
        <fullName evidence="6">YigZ family protein</fullName>
    </recommendedName>
</protein>
<dbReference type="PROSITE" id="PS00910">
    <property type="entry name" value="UPF0029"/>
    <property type="match status" value="1"/>
</dbReference>
<feature type="domain" description="UPF0029" evidence="3">
    <location>
        <begin position="139"/>
        <end position="194"/>
    </location>
</feature>
<dbReference type="InterPro" id="IPR036956">
    <property type="entry name" value="Impact_N_sf"/>
</dbReference>